<protein>
    <recommendedName>
        <fullName evidence="3">DUF2357 domain-containing protein</fullName>
    </recommendedName>
</protein>
<name>H1FWY5_SULGG</name>
<evidence type="ECO:0000313" key="2">
    <source>
        <dbReference type="Proteomes" id="UP000006431"/>
    </source>
</evidence>
<comment type="caution">
    <text evidence="1">The sequence shown here is derived from an EMBL/GenBank/DDBJ whole genome shotgun (WGS) entry which is preliminary data.</text>
</comment>
<dbReference type="eggNOG" id="COG1700">
    <property type="taxonomic scope" value="Bacteria"/>
</dbReference>
<dbReference type="STRING" id="929558.SMGD1_2038"/>
<dbReference type="RefSeq" id="WP_008341285.1">
    <property type="nucleotide sequence ID" value="NZ_AFRZ01000001.1"/>
</dbReference>
<organism evidence="1 2">
    <name type="scientific">Sulfurimonas gotlandica (strain DSM 19862 / JCM 16533 / GD1)</name>
    <dbReference type="NCBI Taxonomy" id="929558"/>
    <lineage>
        <taxon>Bacteria</taxon>
        <taxon>Pseudomonadati</taxon>
        <taxon>Campylobacterota</taxon>
        <taxon>Epsilonproteobacteria</taxon>
        <taxon>Campylobacterales</taxon>
        <taxon>Sulfurimonadaceae</taxon>
        <taxon>Sulfurimonas</taxon>
    </lineage>
</organism>
<proteinExistence type="predicted"/>
<dbReference type="PATRIC" id="fig|929558.5.peg.2028"/>
<evidence type="ECO:0008006" key="3">
    <source>
        <dbReference type="Google" id="ProtNLM"/>
    </source>
</evidence>
<dbReference type="OrthoDB" id="5330143at2"/>
<evidence type="ECO:0000313" key="1">
    <source>
        <dbReference type="EMBL" id="EHP30561.1"/>
    </source>
</evidence>
<sequence>MELLNLYKEENKEILYSLSWLNKNSTFDKSIGNFTQIDLFTFLENISQFDYKKDTFYDDIYYILEYTQDTILYLIRNINKEIKREHKILPVSQAKEFDRESILWLSRQNGRTIKEKLKNNKIKTVKRYDNVDTYENRIFKILLKKLILVYDERDDLQEFTHLFIKIRKWLKSDDAKSIDEYKRVVYNNILLHHQHYSKIFKSYKWLNSLNEKIDKLLKMYPKQTYLIIIMDMLAKLQYKSNTLVKPSKIEIDTHSFGIKCDFNNALLNKVKLLNIKISNTDISKFKDIDNINKTLIEDQLEISLNQNRIFGINPIVSDNVYLDLFRLSPICKINDDIINFPILIKQKIDTQIINANNTKVIDLNREIFTLPEILKTYDTDILKYFLEDFTKYFKSSKVNYIIPDYVNIFEFSQVKKTINSYFKNNRVVPKSILAGLEYLFESDCNEGDTLIYIQKDHNNTIFVTPLLIRYDETLKSITNCLYIEKHPTKRLTESTDILDAVSEIFPRETSKKLLNKFLQNGIKILKKENIVFQNNDDILTLEKLKIPNTRLDETSLGKIKKMYTSNKLFQKDTTYLDDDNIENLNNFDKLLRYEKDGFTLWREHLPKLAMQIVKHGYFDEFVLVDDNSEVINGNIEISNHFIIPANTSKLSFPLISDEENINFEAYITSNDLPLTDNLVCELKLTYSYEAETPYKLIFCALDNSIQPLKVNWKEIQYKDCQHLPTPEYPPKRKWEDFLRDPKRDGSGYSNLLEWILERLDLLQINKVPQFIIDRDINEAIASVNSKETGYFEWGAYDKNRNYYCRVNVNGNSIFCPAKNFVENIDPSNLSEGDEVFLNINEGTHGFIGKNIRFSNLDIDIIENEIITKLQNELAEKSIYDKTEKIVKAVGSIRYPLLTVWNEHSLVESNTPDDFREKVHVYIKLSLKLMSDKEVSVKLKNELLFFLSSLHQDMPTEISNTLVKFSSDLDRNQKYSLHLALSLGSCQLQWQKDILSNVLNNVNNCSLSNVIMNILAIASWRSENFIFILLKYDANKIIESLLITMEYNFNTLKVNKNKKTVMGNLVKQFELLLALIRLRKKTKDILCPQNLLTKKYVKVIDEITKLYVEKNIPLHTRLKIELVKQEDFKSIPDLLHALRIYLTGDTNSANSIKIIGISDD</sequence>
<gene>
    <name evidence="1" type="ORF">SMGD1_2038</name>
</gene>
<keyword evidence="2" id="KW-1185">Reference proteome</keyword>
<dbReference type="EMBL" id="AFRZ01000001">
    <property type="protein sequence ID" value="EHP30561.1"/>
    <property type="molecule type" value="Genomic_DNA"/>
</dbReference>
<dbReference type="HOGENOM" id="CLU_007982_0_0_7"/>
<dbReference type="Proteomes" id="UP000006431">
    <property type="component" value="Unassembled WGS sequence"/>
</dbReference>
<accession>H1FWY5</accession>
<dbReference type="AlphaFoldDB" id="H1FWY5"/>
<reference evidence="1 2" key="1">
    <citation type="journal article" date="2012" name="Proc. Natl. Acad. Sci. U.S.A.">
        <title>Genome and physiology of a model Epsilonproteobacterium responsible for sulfide detoxification in marine oxygen depletion zones.</title>
        <authorList>
            <person name="Grote J."/>
            <person name="Schott T."/>
            <person name="Bruckner C.G."/>
            <person name="Glockner F.O."/>
            <person name="Jost G."/>
            <person name="Teeling H."/>
            <person name="Labrenz M."/>
            <person name="Jurgens K."/>
        </authorList>
    </citation>
    <scope>NUCLEOTIDE SEQUENCE [LARGE SCALE GENOMIC DNA]</scope>
    <source>
        <strain evidence="1 2">GD1</strain>
    </source>
</reference>